<dbReference type="GO" id="GO:0046872">
    <property type="term" value="F:metal ion binding"/>
    <property type="evidence" value="ECO:0007669"/>
    <property type="project" value="UniProtKB-KW"/>
</dbReference>
<sequence>MPENDLALILGAAEAAGRIALGFWRQSPKVWEKPDAQGPVTEADLAVNAHLERVLRAARPGYGWLSEESTDSPARLDCATVFVLDPIDGTRSFIEGAESFSISLAVVTEGRPVAAVVHLPATGVTYAAHAGGPATRNGKGIAPRATPPLPQVLTNRTALEPEFWPGGVPPCKRNFRASLAWRFCLVAEGAFDGLISMRPAWEWDTAAGALIAERVGVVVSDPSGRPLVYNAAHPQAEGLLVAPPGLHGDWMARRRA</sequence>
<keyword evidence="4" id="KW-1185">Reference proteome</keyword>
<dbReference type="Gene3D" id="3.30.540.10">
    <property type="entry name" value="Fructose-1,6-Bisphosphatase, subunit A, domain 1"/>
    <property type="match status" value="1"/>
</dbReference>
<feature type="binding site" evidence="2">
    <location>
        <position position="85"/>
    </location>
    <ligand>
        <name>Mg(2+)</name>
        <dbReference type="ChEBI" id="CHEBI:18420"/>
        <label>1</label>
        <note>catalytic</note>
    </ligand>
</feature>
<keyword evidence="2" id="KW-0479">Metal-binding</keyword>
<organism evidence="3 4">
    <name type="scientific">Stagnihabitans tardus</name>
    <dbReference type="NCBI Taxonomy" id="2699202"/>
    <lineage>
        <taxon>Bacteria</taxon>
        <taxon>Pseudomonadati</taxon>
        <taxon>Pseudomonadota</taxon>
        <taxon>Alphaproteobacteria</taxon>
        <taxon>Rhodobacterales</taxon>
        <taxon>Paracoccaceae</taxon>
        <taxon>Stagnihabitans</taxon>
    </lineage>
</organism>
<proteinExistence type="inferred from homology"/>
<protein>
    <submittedName>
        <fullName evidence="3">3'(2'),5'-bisphosphate nucleotidase CysQ</fullName>
    </submittedName>
</protein>
<evidence type="ECO:0000313" key="4">
    <source>
        <dbReference type="Proteomes" id="UP001193501"/>
    </source>
</evidence>
<comment type="caution">
    <text evidence="3">The sequence shown here is derived from an EMBL/GenBank/DDBJ whole genome shotgun (WGS) entry which is preliminary data.</text>
</comment>
<evidence type="ECO:0000256" key="2">
    <source>
        <dbReference type="PIRSR" id="PIRSR600760-2"/>
    </source>
</evidence>
<dbReference type="GO" id="GO:0007165">
    <property type="term" value="P:signal transduction"/>
    <property type="evidence" value="ECO:0007669"/>
    <property type="project" value="TreeGrafter"/>
</dbReference>
<gene>
    <name evidence="3" type="ORF">GV832_03805</name>
</gene>
<dbReference type="PRINTS" id="PR00377">
    <property type="entry name" value="IMPHPHTASES"/>
</dbReference>
<dbReference type="GO" id="GO:0006020">
    <property type="term" value="P:inositol metabolic process"/>
    <property type="evidence" value="ECO:0007669"/>
    <property type="project" value="TreeGrafter"/>
</dbReference>
<comment type="similarity">
    <text evidence="1">Belongs to the inositol monophosphatase superfamily.</text>
</comment>
<feature type="binding site" evidence="2">
    <location>
        <position position="87"/>
    </location>
    <ligand>
        <name>Mg(2+)</name>
        <dbReference type="ChEBI" id="CHEBI:18420"/>
        <label>1</label>
        <note>catalytic</note>
    </ligand>
</feature>
<dbReference type="EMBL" id="JAABNR010000003">
    <property type="protein sequence ID" value="NBZ86695.1"/>
    <property type="molecule type" value="Genomic_DNA"/>
</dbReference>
<evidence type="ECO:0000256" key="1">
    <source>
        <dbReference type="ARBA" id="ARBA00009759"/>
    </source>
</evidence>
<reference evidence="3" key="1">
    <citation type="submission" date="2020-01" db="EMBL/GenBank/DDBJ databases">
        <authorList>
            <person name="Chen W.-M."/>
        </authorList>
    </citation>
    <scope>NUCLEOTIDE SEQUENCE</scope>
    <source>
        <strain evidence="3">CYK-10</strain>
    </source>
</reference>
<keyword evidence="2" id="KW-0460">Magnesium</keyword>
<dbReference type="PANTHER" id="PTHR20854:SF4">
    <property type="entry name" value="INOSITOL-1-MONOPHOSPHATASE-RELATED"/>
    <property type="match status" value="1"/>
</dbReference>
<dbReference type="Gene3D" id="3.40.190.80">
    <property type="match status" value="1"/>
</dbReference>
<accession>A0AAE4YB46</accession>
<evidence type="ECO:0000313" key="3">
    <source>
        <dbReference type="EMBL" id="NBZ86695.1"/>
    </source>
</evidence>
<dbReference type="Proteomes" id="UP001193501">
    <property type="component" value="Unassembled WGS sequence"/>
</dbReference>
<feature type="binding site" evidence="2">
    <location>
        <position position="67"/>
    </location>
    <ligand>
        <name>Mg(2+)</name>
        <dbReference type="ChEBI" id="CHEBI:18420"/>
        <label>1</label>
        <note>catalytic</note>
    </ligand>
</feature>
<dbReference type="CDD" id="cd01638">
    <property type="entry name" value="CysQ"/>
    <property type="match status" value="1"/>
</dbReference>
<feature type="binding site" evidence="2">
    <location>
        <position position="88"/>
    </location>
    <ligand>
        <name>Mg(2+)</name>
        <dbReference type="ChEBI" id="CHEBI:18420"/>
        <label>1</label>
        <note>catalytic</note>
    </ligand>
</feature>
<name>A0AAE4YB46_9RHOB</name>
<comment type="cofactor">
    <cofactor evidence="2">
        <name>Mg(2+)</name>
        <dbReference type="ChEBI" id="CHEBI:18420"/>
    </cofactor>
</comment>
<dbReference type="InterPro" id="IPR000760">
    <property type="entry name" value="Inositol_monophosphatase-like"/>
</dbReference>
<dbReference type="AlphaFoldDB" id="A0AAE4YB46"/>
<dbReference type="SUPFAM" id="SSF56655">
    <property type="entry name" value="Carbohydrate phosphatase"/>
    <property type="match status" value="1"/>
</dbReference>
<dbReference type="Pfam" id="PF00459">
    <property type="entry name" value="Inositol_P"/>
    <property type="match status" value="1"/>
</dbReference>
<feature type="binding site" evidence="2">
    <location>
        <position position="204"/>
    </location>
    <ligand>
        <name>Mg(2+)</name>
        <dbReference type="ChEBI" id="CHEBI:18420"/>
        <label>1</label>
        <note>catalytic</note>
    </ligand>
</feature>
<dbReference type="RefSeq" id="WP_168773512.1">
    <property type="nucleotide sequence ID" value="NZ_JAABNR010000003.1"/>
</dbReference>
<dbReference type="PANTHER" id="PTHR20854">
    <property type="entry name" value="INOSITOL MONOPHOSPHATASE"/>
    <property type="match status" value="1"/>
</dbReference>
<dbReference type="GO" id="GO:0008934">
    <property type="term" value="F:inositol monophosphate 1-phosphatase activity"/>
    <property type="evidence" value="ECO:0007669"/>
    <property type="project" value="TreeGrafter"/>
</dbReference>